<dbReference type="InterPro" id="IPR036236">
    <property type="entry name" value="Znf_C2H2_sf"/>
</dbReference>
<dbReference type="Gene3D" id="3.30.160.60">
    <property type="entry name" value="Classic Zinc Finger"/>
    <property type="match status" value="3"/>
</dbReference>
<feature type="compositionally biased region" description="Basic and acidic residues" evidence="14">
    <location>
        <begin position="219"/>
        <end position="231"/>
    </location>
</feature>
<keyword evidence="17" id="KW-1185">Reference proteome</keyword>
<evidence type="ECO:0000256" key="12">
    <source>
        <dbReference type="ARBA" id="ARBA00023242"/>
    </source>
</evidence>
<dbReference type="SMART" id="SM00355">
    <property type="entry name" value="ZnF_C2H2"/>
    <property type="match status" value="7"/>
</dbReference>
<gene>
    <name evidence="16" type="ORF">WN51_05781</name>
</gene>
<dbReference type="PROSITE" id="PS00028">
    <property type="entry name" value="ZINC_FINGER_C2H2_1"/>
    <property type="match status" value="2"/>
</dbReference>
<evidence type="ECO:0000256" key="13">
    <source>
        <dbReference type="PROSITE-ProRule" id="PRU00042"/>
    </source>
</evidence>
<accession>A0A0M9A5X8</accession>
<dbReference type="PANTHER" id="PTHR24392">
    <property type="entry name" value="ZINC FINGER PROTEIN"/>
    <property type="match status" value="1"/>
</dbReference>
<comment type="subcellular location">
    <subcellularLocation>
        <location evidence="2">Nucleus</location>
    </subcellularLocation>
</comment>
<protein>
    <recommendedName>
        <fullName evidence="4">Protein hunchback</fullName>
    </recommendedName>
</protein>
<dbReference type="GO" id="GO:0040034">
    <property type="term" value="P:regulation of development, heterochronic"/>
    <property type="evidence" value="ECO:0007669"/>
    <property type="project" value="UniProtKB-ARBA"/>
</dbReference>
<dbReference type="PROSITE" id="PS50157">
    <property type="entry name" value="ZINC_FINGER_C2H2_2"/>
    <property type="match status" value="2"/>
</dbReference>
<dbReference type="EMBL" id="KQ435727">
    <property type="protein sequence ID" value="KOX77895.1"/>
    <property type="molecule type" value="Genomic_DNA"/>
</dbReference>
<keyword evidence="8" id="KW-0677">Repeat</keyword>
<feature type="region of interest" description="Disordered" evidence="14">
    <location>
        <begin position="121"/>
        <end position="141"/>
    </location>
</feature>
<evidence type="ECO:0000256" key="8">
    <source>
        <dbReference type="ARBA" id="ARBA00022737"/>
    </source>
</evidence>
<name>A0A0M9A5X8_9HYME</name>
<dbReference type="GO" id="GO:0000122">
    <property type="term" value="P:negative regulation of transcription by RNA polymerase II"/>
    <property type="evidence" value="ECO:0007669"/>
    <property type="project" value="UniProtKB-ARBA"/>
</dbReference>
<keyword evidence="12" id="KW-0539">Nucleus</keyword>
<feature type="region of interest" description="Disordered" evidence="14">
    <location>
        <begin position="533"/>
        <end position="593"/>
    </location>
</feature>
<keyword evidence="10" id="KW-0862">Zinc</keyword>
<evidence type="ECO:0000256" key="1">
    <source>
        <dbReference type="ARBA" id="ARBA00003983"/>
    </source>
</evidence>
<feature type="domain" description="C2H2-type" evidence="15">
    <location>
        <begin position="437"/>
        <end position="464"/>
    </location>
</feature>
<feature type="compositionally biased region" description="Basic and acidic residues" evidence="14">
    <location>
        <begin position="162"/>
        <end position="185"/>
    </location>
</feature>
<dbReference type="GO" id="GO:0035282">
    <property type="term" value="P:segmentation"/>
    <property type="evidence" value="ECO:0007669"/>
    <property type="project" value="UniProtKB-KW"/>
</dbReference>
<evidence type="ECO:0000256" key="7">
    <source>
        <dbReference type="ARBA" id="ARBA00022723"/>
    </source>
</evidence>
<dbReference type="FunFam" id="3.30.160.60:FF:001301">
    <property type="entry name" value="Blast:Protein hunchback"/>
    <property type="match status" value="1"/>
</dbReference>
<evidence type="ECO:0000256" key="9">
    <source>
        <dbReference type="ARBA" id="ARBA00022771"/>
    </source>
</evidence>
<comment type="similarity">
    <text evidence="3">Belongs to the hunchback C2H2-type zinc-finger protein family.</text>
</comment>
<comment type="function">
    <text evidence="1">Gap class segmentation protein that controls development of head structures.</text>
</comment>
<evidence type="ECO:0000313" key="16">
    <source>
        <dbReference type="EMBL" id="KOX77895.1"/>
    </source>
</evidence>
<dbReference type="FunFam" id="3.30.160.60:FF:001482">
    <property type="entry name" value="Hunchback"/>
    <property type="match status" value="1"/>
</dbReference>
<evidence type="ECO:0000256" key="3">
    <source>
        <dbReference type="ARBA" id="ARBA00007746"/>
    </source>
</evidence>
<feature type="compositionally biased region" description="Polar residues" evidence="14">
    <location>
        <begin position="549"/>
        <end position="561"/>
    </location>
</feature>
<feature type="compositionally biased region" description="Polar residues" evidence="14">
    <location>
        <begin position="258"/>
        <end position="296"/>
    </location>
</feature>
<keyword evidence="7" id="KW-0479">Metal-binding</keyword>
<feature type="region of interest" description="Disordered" evidence="14">
    <location>
        <begin position="727"/>
        <end position="771"/>
    </location>
</feature>
<feature type="domain" description="C2H2-type" evidence="15">
    <location>
        <begin position="465"/>
        <end position="492"/>
    </location>
</feature>
<dbReference type="Proteomes" id="UP000053105">
    <property type="component" value="Unassembled WGS sequence"/>
</dbReference>
<dbReference type="PANTHER" id="PTHR24392:SF49">
    <property type="entry name" value="PROTEIN HUNCHBACK"/>
    <property type="match status" value="1"/>
</dbReference>
<reference evidence="16 17" key="1">
    <citation type="submission" date="2015-07" db="EMBL/GenBank/DDBJ databases">
        <title>The genome of Melipona quadrifasciata.</title>
        <authorList>
            <person name="Pan H."/>
            <person name="Kapheim K."/>
        </authorList>
    </citation>
    <scope>NUCLEOTIDE SEQUENCE [LARGE SCALE GENOMIC DNA]</scope>
    <source>
        <strain evidence="16">0111107301</strain>
        <tissue evidence="16">Whole body</tissue>
    </source>
</reference>
<feature type="region of interest" description="Disordered" evidence="14">
    <location>
        <begin position="161"/>
        <end position="303"/>
    </location>
</feature>
<keyword evidence="6" id="KW-0302">Gap protein</keyword>
<sequence>MVLATSNIILRPYSAFHAVVNKALQRNVKWPRIAEEILDEGLRKVKDRSGIIWKVPGNGTFIQGFLENEASPGENIKIFHGKRIYDEADFFPSWKNKVVVRLLRTIFRDRFHSRITSTTEITSSLKQNGSSKRKAEKRKTSETPNFRLFYFHLGTRASTEQLGKDDSLRDLRPSSYGDDKMRGNWDEASTSDQQQQRGIVKKQEPHHLPTTPAWGSVDKIVKEDSTEDKNNDSGISPDHYTNNSASPRSRTSSSTANCSLSPESAISHDWNNMQGNAIEYNSQNGDLSSEYGNQHGANEHQPERAMDDVSNVKQCSEDSDPGQNLLQCPVCTFTSLNRIAFAEHLTTHYATKFEVADFVKTVFTHLSVQDENRTSPNPGERSEQESEETDEQGLRVPRLNSQGKVKTFRCKQCNFVAITKLEFWGHSRNHIKAEKLLTCPKCPFVTEYKHHLEYHLRNHFGSKPFKCDKCSYSCVNKSMLNSHLKSHSNIYQYRCSNCSYATKYCHSLKLHLRKYSHDPAMVLNADGSPNPLPIIDVYGSRRGPKPKSQAKSQEDASQSNHSTDDNGAQVPVTSSQFSPTEITSPSPVNHYLQQSYSTNGTDVVSNGTAPINGLSGLVQNQPALAFPYNQLLPKLTLNSYTNSEDSNVDRQLDHIRSNLMEYFKTIEDEESMPEDGPQNLVVRYSNGNNILSNTEEVADNMETKEPESPPVVPENMDVKVEPLDLTAKASANVEKSPVKQKTGTSRRKGKAVKLDHRVLEEDTDDEQGSTQEELQQFEEQQPQRQQQLPLTANRECSFGMNHEFTCQYCDIIFGNVVMYTVHMGYHGYKDPFTCNMCGHQSVDKVSFFLHIARSQHS</sequence>
<feature type="compositionally biased region" description="Polar residues" evidence="14">
    <location>
        <begin position="571"/>
        <end position="593"/>
    </location>
</feature>
<evidence type="ECO:0000256" key="11">
    <source>
        <dbReference type="ARBA" id="ARBA00023125"/>
    </source>
</evidence>
<dbReference type="OrthoDB" id="10015593at2759"/>
<dbReference type="GO" id="GO:0005634">
    <property type="term" value="C:nucleus"/>
    <property type="evidence" value="ECO:0007669"/>
    <property type="project" value="UniProtKB-SubCell"/>
</dbReference>
<proteinExistence type="inferred from homology"/>
<dbReference type="GO" id="GO:0008270">
    <property type="term" value="F:zinc ion binding"/>
    <property type="evidence" value="ECO:0007669"/>
    <property type="project" value="UniProtKB-KW"/>
</dbReference>
<dbReference type="SUPFAM" id="SSF57667">
    <property type="entry name" value="beta-beta-alpha zinc fingers"/>
    <property type="match status" value="2"/>
</dbReference>
<dbReference type="InterPro" id="IPR013087">
    <property type="entry name" value="Znf_C2H2_type"/>
</dbReference>
<dbReference type="GO" id="GO:0000977">
    <property type="term" value="F:RNA polymerase II transcription regulatory region sequence-specific DNA binding"/>
    <property type="evidence" value="ECO:0007669"/>
    <property type="project" value="UniProtKB-ARBA"/>
</dbReference>
<feature type="compositionally biased region" description="Low complexity" evidence="14">
    <location>
        <begin position="241"/>
        <end position="257"/>
    </location>
</feature>
<evidence type="ECO:0000256" key="6">
    <source>
        <dbReference type="ARBA" id="ARBA00022492"/>
    </source>
</evidence>
<dbReference type="AlphaFoldDB" id="A0A0M9A5X8"/>
<evidence type="ECO:0000256" key="2">
    <source>
        <dbReference type="ARBA" id="ARBA00004123"/>
    </source>
</evidence>
<keyword evidence="5" id="KW-0217">Developmental protein</keyword>
<evidence type="ECO:0000256" key="5">
    <source>
        <dbReference type="ARBA" id="ARBA00022473"/>
    </source>
</evidence>
<feature type="compositionally biased region" description="Polar residues" evidence="14">
    <location>
        <begin position="187"/>
        <end position="197"/>
    </location>
</feature>
<evidence type="ECO:0000256" key="4">
    <source>
        <dbReference type="ARBA" id="ARBA00013638"/>
    </source>
</evidence>
<feature type="region of interest" description="Disordered" evidence="14">
    <location>
        <begin position="369"/>
        <end position="396"/>
    </location>
</feature>
<keyword evidence="9 13" id="KW-0863">Zinc-finger</keyword>
<organism evidence="16 17">
    <name type="scientific">Melipona quadrifasciata</name>
    <dbReference type="NCBI Taxonomy" id="166423"/>
    <lineage>
        <taxon>Eukaryota</taxon>
        <taxon>Metazoa</taxon>
        <taxon>Ecdysozoa</taxon>
        <taxon>Arthropoda</taxon>
        <taxon>Hexapoda</taxon>
        <taxon>Insecta</taxon>
        <taxon>Pterygota</taxon>
        <taxon>Neoptera</taxon>
        <taxon>Endopterygota</taxon>
        <taxon>Hymenoptera</taxon>
        <taxon>Apocrita</taxon>
        <taxon>Aculeata</taxon>
        <taxon>Apoidea</taxon>
        <taxon>Anthophila</taxon>
        <taxon>Apidae</taxon>
        <taxon>Melipona</taxon>
    </lineage>
</organism>
<evidence type="ECO:0000259" key="15">
    <source>
        <dbReference type="PROSITE" id="PS50157"/>
    </source>
</evidence>
<dbReference type="STRING" id="166423.A0A0M9A5X8"/>
<evidence type="ECO:0000256" key="10">
    <source>
        <dbReference type="ARBA" id="ARBA00022833"/>
    </source>
</evidence>
<evidence type="ECO:0000256" key="14">
    <source>
        <dbReference type="SAM" id="MobiDB-lite"/>
    </source>
</evidence>
<keyword evidence="11" id="KW-0238">DNA-binding</keyword>
<evidence type="ECO:0000313" key="17">
    <source>
        <dbReference type="Proteomes" id="UP000053105"/>
    </source>
</evidence>